<name>A0AAD9SF72_PHOAM</name>
<comment type="caution">
    <text evidence="2">The sequence shown here is derived from an EMBL/GenBank/DDBJ whole genome shotgun (WGS) entry which is preliminary data.</text>
</comment>
<protein>
    <submittedName>
        <fullName evidence="2">Uncharacterized protein</fullName>
    </submittedName>
</protein>
<dbReference type="EMBL" id="JAUJFL010000003">
    <property type="protein sequence ID" value="KAK2607036.1"/>
    <property type="molecule type" value="Genomic_DNA"/>
</dbReference>
<sequence>MCVITVDVALCDSTCSYAAADVPDGCLRIYPYTYSESICEEAQRVLGCCGNVEMQKREDKDGNRIEKRICESCVAWSALMRDKDGRKARRSTRKSGLLRADSDSEWQTSVLTPPDSTEPSDFDMDV</sequence>
<organism evidence="2 3">
    <name type="scientific">Phomopsis amygdali</name>
    <name type="common">Fusicoccum amygdali</name>
    <dbReference type="NCBI Taxonomy" id="1214568"/>
    <lineage>
        <taxon>Eukaryota</taxon>
        <taxon>Fungi</taxon>
        <taxon>Dikarya</taxon>
        <taxon>Ascomycota</taxon>
        <taxon>Pezizomycotina</taxon>
        <taxon>Sordariomycetes</taxon>
        <taxon>Sordariomycetidae</taxon>
        <taxon>Diaporthales</taxon>
        <taxon>Diaporthaceae</taxon>
        <taxon>Diaporthe</taxon>
    </lineage>
</organism>
<gene>
    <name evidence="2" type="ORF">N8I77_005745</name>
</gene>
<reference evidence="2" key="1">
    <citation type="submission" date="2023-06" db="EMBL/GenBank/DDBJ databases">
        <authorList>
            <person name="Noh H."/>
        </authorList>
    </citation>
    <scope>NUCLEOTIDE SEQUENCE</scope>
    <source>
        <strain evidence="2">DUCC20226</strain>
    </source>
</reference>
<feature type="compositionally biased region" description="Polar residues" evidence="1">
    <location>
        <begin position="105"/>
        <end position="117"/>
    </location>
</feature>
<feature type="region of interest" description="Disordered" evidence="1">
    <location>
        <begin position="83"/>
        <end position="126"/>
    </location>
</feature>
<evidence type="ECO:0000313" key="2">
    <source>
        <dbReference type="EMBL" id="KAK2607036.1"/>
    </source>
</evidence>
<evidence type="ECO:0000256" key="1">
    <source>
        <dbReference type="SAM" id="MobiDB-lite"/>
    </source>
</evidence>
<proteinExistence type="predicted"/>
<dbReference type="Proteomes" id="UP001265746">
    <property type="component" value="Unassembled WGS sequence"/>
</dbReference>
<accession>A0AAD9SF72</accession>
<evidence type="ECO:0000313" key="3">
    <source>
        <dbReference type="Proteomes" id="UP001265746"/>
    </source>
</evidence>
<dbReference type="AlphaFoldDB" id="A0AAD9SF72"/>
<keyword evidence="3" id="KW-1185">Reference proteome</keyword>